<evidence type="ECO:0000313" key="2">
    <source>
        <dbReference type="Proteomes" id="UP000236291"/>
    </source>
</evidence>
<reference evidence="1 2" key="1">
    <citation type="journal article" date="2014" name="Am. J. Bot.">
        <title>Genome assembly and annotation for red clover (Trifolium pratense; Fabaceae).</title>
        <authorList>
            <person name="Istvanek J."/>
            <person name="Jaros M."/>
            <person name="Krenek A."/>
            <person name="Repkova J."/>
        </authorList>
    </citation>
    <scope>NUCLEOTIDE SEQUENCE [LARGE SCALE GENOMIC DNA]</scope>
    <source>
        <strain evidence="2">cv. Tatra</strain>
        <tissue evidence="1">Young leaves</tissue>
    </source>
</reference>
<proteinExistence type="predicted"/>
<accession>A0A2K3ML84</accession>
<organism evidence="1 2">
    <name type="scientific">Trifolium pratense</name>
    <name type="common">Red clover</name>
    <dbReference type="NCBI Taxonomy" id="57577"/>
    <lineage>
        <taxon>Eukaryota</taxon>
        <taxon>Viridiplantae</taxon>
        <taxon>Streptophyta</taxon>
        <taxon>Embryophyta</taxon>
        <taxon>Tracheophyta</taxon>
        <taxon>Spermatophyta</taxon>
        <taxon>Magnoliopsida</taxon>
        <taxon>eudicotyledons</taxon>
        <taxon>Gunneridae</taxon>
        <taxon>Pentapetalae</taxon>
        <taxon>rosids</taxon>
        <taxon>fabids</taxon>
        <taxon>Fabales</taxon>
        <taxon>Fabaceae</taxon>
        <taxon>Papilionoideae</taxon>
        <taxon>50 kb inversion clade</taxon>
        <taxon>NPAAA clade</taxon>
        <taxon>Hologalegina</taxon>
        <taxon>IRL clade</taxon>
        <taxon>Trifolieae</taxon>
        <taxon>Trifolium</taxon>
    </lineage>
</organism>
<dbReference type="Proteomes" id="UP000236291">
    <property type="component" value="Unassembled WGS sequence"/>
</dbReference>
<dbReference type="EMBL" id="ASHM01066365">
    <property type="protein sequence ID" value="PNX91469.1"/>
    <property type="molecule type" value="Genomic_DNA"/>
</dbReference>
<sequence length="30" mass="3321">GKKNPGTDAQSVLSFLDKVMKAKEMKIDKL</sequence>
<feature type="non-terminal residue" evidence="1">
    <location>
        <position position="1"/>
    </location>
</feature>
<gene>
    <name evidence="1" type="ORF">L195_g047600</name>
</gene>
<protein>
    <submittedName>
        <fullName evidence="1">Uncharacterized protein</fullName>
    </submittedName>
</protein>
<dbReference type="AlphaFoldDB" id="A0A2K3ML84"/>
<name>A0A2K3ML84_TRIPR</name>
<comment type="caution">
    <text evidence="1">The sequence shown here is derived from an EMBL/GenBank/DDBJ whole genome shotgun (WGS) entry which is preliminary data.</text>
</comment>
<reference evidence="1 2" key="2">
    <citation type="journal article" date="2017" name="Front. Plant Sci.">
        <title>Gene Classification and Mining of Molecular Markers Useful in Red Clover (Trifolium pratense) Breeding.</title>
        <authorList>
            <person name="Istvanek J."/>
            <person name="Dluhosova J."/>
            <person name="Dluhos P."/>
            <person name="Patkova L."/>
            <person name="Nedelnik J."/>
            <person name="Repkova J."/>
        </authorList>
    </citation>
    <scope>NUCLEOTIDE SEQUENCE [LARGE SCALE GENOMIC DNA]</scope>
    <source>
        <strain evidence="2">cv. Tatra</strain>
        <tissue evidence="1">Young leaves</tissue>
    </source>
</reference>
<evidence type="ECO:0000313" key="1">
    <source>
        <dbReference type="EMBL" id="PNX91469.1"/>
    </source>
</evidence>